<evidence type="ECO:0000313" key="1">
    <source>
        <dbReference type="Ensembl" id="ENSPTEP00000036090.1"/>
    </source>
</evidence>
<accession>A0A8C9LY68</accession>
<organism evidence="1 2">
    <name type="scientific">Piliocolobus tephrosceles</name>
    <name type="common">Ugandan red Colobus</name>
    <dbReference type="NCBI Taxonomy" id="591936"/>
    <lineage>
        <taxon>Eukaryota</taxon>
        <taxon>Metazoa</taxon>
        <taxon>Chordata</taxon>
        <taxon>Craniata</taxon>
        <taxon>Vertebrata</taxon>
        <taxon>Euteleostomi</taxon>
        <taxon>Mammalia</taxon>
        <taxon>Eutheria</taxon>
        <taxon>Euarchontoglires</taxon>
        <taxon>Primates</taxon>
        <taxon>Haplorrhini</taxon>
        <taxon>Catarrhini</taxon>
        <taxon>Cercopithecidae</taxon>
        <taxon>Colobinae</taxon>
        <taxon>Piliocolobus</taxon>
    </lineage>
</organism>
<reference evidence="1" key="1">
    <citation type="submission" date="2025-08" db="UniProtKB">
        <authorList>
            <consortium name="Ensembl"/>
        </authorList>
    </citation>
    <scope>IDENTIFICATION</scope>
</reference>
<sequence length="105" mass="12484">MNLKSFIFIKDFLCRYSYRLSIMIMLFFFGGRGMESHPITQARVQWHNLSSPQPPPSGFKRFFCLSLLSSWDDRHAPLRLANFCMFNRDRVSLCWQGWSRTPDLK</sequence>
<name>A0A8C9LY68_9PRIM</name>
<dbReference type="PANTHER" id="PTHR46254">
    <property type="entry name" value="PROTEIN GVQW1-RELATED"/>
    <property type="match status" value="1"/>
</dbReference>
<dbReference type="PANTHER" id="PTHR46254:SF6">
    <property type="entry name" value="HIGH MOBILITY GROUP AT-HOOK 2"/>
    <property type="match status" value="1"/>
</dbReference>
<dbReference type="AlphaFoldDB" id="A0A8C9LY68"/>
<keyword evidence="2" id="KW-1185">Reference proteome</keyword>
<proteinExistence type="predicted"/>
<dbReference type="Ensembl" id="ENSPTET00000049030.1">
    <property type="protein sequence ID" value="ENSPTEP00000036090.1"/>
    <property type="gene ID" value="ENSPTEG00000033978.1"/>
</dbReference>
<dbReference type="Proteomes" id="UP000694416">
    <property type="component" value="Unplaced"/>
</dbReference>
<evidence type="ECO:0000313" key="2">
    <source>
        <dbReference type="Proteomes" id="UP000694416"/>
    </source>
</evidence>
<protein>
    <submittedName>
        <fullName evidence="1">Uncharacterized protein</fullName>
    </submittedName>
</protein>
<reference evidence="1" key="2">
    <citation type="submission" date="2025-09" db="UniProtKB">
        <authorList>
            <consortium name="Ensembl"/>
        </authorList>
    </citation>
    <scope>IDENTIFICATION</scope>
</reference>